<evidence type="ECO:0000256" key="8">
    <source>
        <dbReference type="RuleBase" id="RU366017"/>
    </source>
</evidence>
<evidence type="ECO:0000256" key="3">
    <source>
        <dbReference type="ARBA" id="ARBA00022676"/>
    </source>
</evidence>
<comment type="similarity">
    <text evidence="2 8">Belongs to the glycosyltransferase 92 family.</text>
</comment>
<name>A0A8T0EX17_ARGBR</name>
<feature type="transmembrane region" description="Helical" evidence="8">
    <location>
        <begin position="20"/>
        <end position="43"/>
    </location>
</feature>
<dbReference type="Proteomes" id="UP000807504">
    <property type="component" value="Unassembled WGS sequence"/>
</dbReference>
<gene>
    <name evidence="9" type="ORF">HNY73_012904</name>
</gene>
<protein>
    <recommendedName>
        <fullName evidence="8">Glycosyltransferase family 92 protein</fullName>
        <ecNumber evidence="8">2.4.1.-</ecNumber>
    </recommendedName>
</protein>
<dbReference type="PANTHER" id="PTHR21461:SF40">
    <property type="entry name" value="GLYCOSYLTRANSFERASE FAMILY 92 PROTEIN"/>
    <property type="match status" value="1"/>
</dbReference>
<evidence type="ECO:0000256" key="4">
    <source>
        <dbReference type="ARBA" id="ARBA00022679"/>
    </source>
</evidence>
<evidence type="ECO:0000313" key="10">
    <source>
        <dbReference type="Proteomes" id="UP000807504"/>
    </source>
</evidence>
<accession>A0A8T0EX17</accession>
<dbReference type="EC" id="2.4.1.-" evidence="8"/>
<dbReference type="InterPro" id="IPR008166">
    <property type="entry name" value="Glyco_transf_92"/>
</dbReference>
<dbReference type="GO" id="GO:0016757">
    <property type="term" value="F:glycosyltransferase activity"/>
    <property type="evidence" value="ECO:0007669"/>
    <property type="project" value="UniProtKB-UniRule"/>
</dbReference>
<evidence type="ECO:0000256" key="2">
    <source>
        <dbReference type="ARBA" id="ARBA00007647"/>
    </source>
</evidence>
<evidence type="ECO:0000256" key="1">
    <source>
        <dbReference type="ARBA" id="ARBA00004167"/>
    </source>
</evidence>
<dbReference type="AlphaFoldDB" id="A0A8T0EX17"/>
<keyword evidence="6 8" id="KW-1133">Transmembrane helix</keyword>
<reference evidence="9" key="1">
    <citation type="journal article" date="2020" name="bioRxiv">
        <title>Chromosome-level reference genome of the European wasp spider Argiope bruennichi: a resource for studies on range expansion and evolutionary adaptation.</title>
        <authorList>
            <person name="Sheffer M.M."/>
            <person name="Hoppe A."/>
            <person name="Krehenwinkel H."/>
            <person name="Uhl G."/>
            <person name="Kuss A.W."/>
            <person name="Jensen L."/>
            <person name="Jensen C."/>
            <person name="Gillespie R.G."/>
            <person name="Hoff K.J."/>
            <person name="Prost S."/>
        </authorList>
    </citation>
    <scope>NUCLEOTIDE SEQUENCE</scope>
</reference>
<dbReference type="EMBL" id="JABXBU010001863">
    <property type="protein sequence ID" value="KAF8782640.1"/>
    <property type="molecule type" value="Genomic_DNA"/>
</dbReference>
<dbReference type="GO" id="GO:0005737">
    <property type="term" value="C:cytoplasm"/>
    <property type="evidence" value="ECO:0007669"/>
    <property type="project" value="TreeGrafter"/>
</dbReference>
<evidence type="ECO:0000313" key="9">
    <source>
        <dbReference type="EMBL" id="KAF8782640.1"/>
    </source>
</evidence>
<reference evidence="9" key="2">
    <citation type="submission" date="2020-06" db="EMBL/GenBank/DDBJ databases">
        <authorList>
            <person name="Sheffer M."/>
        </authorList>
    </citation>
    <scope>NUCLEOTIDE SEQUENCE</scope>
</reference>
<keyword evidence="7 8" id="KW-0472">Membrane</keyword>
<keyword evidence="4 8" id="KW-0808">Transferase</keyword>
<keyword evidence="5 8" id="KW-0812">Transmembrane</keyword>
<sequence length="392" mass="45286">MKVLTPRHSFSLDYTPKQWVGFSNTLLLLLVALMCGTVIYEMYNMNHRFTTMLDSSVATIDLIATNFVSSKTQPFWKDINNNISVYSSFFKMHEGDESMVLIIGSISKSEMHVEDLRCLIKYNDEEEINIVEASFEKFSNCSTFLVYCPTKDNKIPNKVVLISYRDTNPKRWLEVEKISSSRELDLVKHKTAACVQPLDENISVEALQEFLEFYKTIGLSHFYLYDYNAPEDVVDFIHELIDNGYSINILQWNKIVEPLNNCPLSGFEYIQDCLHRTLDKFSNVITVDVTDYFILGQYFSVDELLENYSDYGQLQIKKARHCDASNQNLADVSLKNIHFVSPIELSRTNYFFRPDEKAAIEFYTSSSRKARKSTKILSEQEGIIGQLSNECQ</sequence>
<evidence type="ECO:0000256" key="5">
    <source>
        <dbReference type="ARBA" id="ARBA00022692"/>
    </source>
</evidence>
<comment type="caution">
    <text evidence="9">The sequence shown here is derived from an EMBL/GenBank/DDBJ whole genome shotgun (WGS) entry which is preliminary data.</text>
</comment>
<keyword evidence="3 8" id="KW-0328">Glycosyltransferase</keyword>
<dbReference type="GO" id="GO:0016020">
    <property type="term" value="C:membrane"/>
    <property type="evidence" value="ECO:0007669"/>
    <property type="project" value="UniProtKB-SubCell"/>
</dbReference>
<evidence type="ECO:0000256" key="6">
    <source>
        <dbReference type="ARBA" id="ARBA00022989"/>
    </source>
</evidence>
<organism evidence="9 10">
    <name type="scientific">Argiope bruennichi</name>
    <name type="common">Wasp spider</name>
    <name type="synonym">Aranea bruennichi</name>
    <dbReference type="NCBI Taxonomy" id="94029"/>
    <lineage>
        <taxon>Eukaryota</taxon>
        <taxon>Metazoa</taxon>
        <taxon>Ecdysozoa</taxon>
        <taxon>Arthropoda</taxon>
        <taxon>Chelicerata</taxon>
        <taxon>Arachnida</taxon>
        <taxon>Araneae</taxon>
        <taxon>Araneomorphae</taxon>
        <taxon>Entelegynae</taxon>
        <taxon>Araneoidea</taxon>
        <taxon>Araneidae</taxon>
        <taxon>Argiope</taxon>
    </lineage>
</organism>
<proteinExistence type="inferred from homology"/>
<dbReference type="PANTHER" id="PTHR21461">
    <property type="entry name" value="GLYCOSYLTRANSFERASE FAMILY 92 PROTEIN"/>
    <property type="match status" value="1"/>
</dbReference>
<comment type="subcellular location">
    <subcellularLocation>
        <location evidence="1">Membrane</location>
        <topology evidence="1">Single-pass membrane protein</topology>
    </subcellularLocation>
</comment>
<evidence type="ECO:0000256" key="7">
    <source>
        <dbReference type="ARBA" id="ARBA00023136"/>
    </source>
</evidence>
<dbReference type="Pfam" id="PF01697">
    <property type="entry name" value="Glyco_transf_92"/>
    <property type="match status" value="1"/>
</dbReference>
<keyword evidence="10" id="KW-1185">Reference proteome</keyword>